<dbReference type="InterPro" id="IPR018665">
    <property type="entry name" value="DUF2122_RecB-nuclease-rel"/>
</dbReference>
<dbReference type="AlphaFoldDB" id="A0A7J3MZN2"/>
<dbReference type="Pfam" id="PF09895">
    <property type="entry name" value="DUF2122"/>
    <property type="match status" value="1"/>
</dbReference>
<sequence length="171" mass="19318">MKTIPRLRWSTISIQQLYLIAYAPSSPHRLYDLAKLAFSMSIVSAFIVVKPVGVAAQTGVPEVFKLAYRLDRRFLVFPRLQDLKEMVKMNDALFIVHNVDDAPDICEINFKDRENIGVVVQAGETPFTKEDLVMGRIVKISEMDVYRAPNAVADAAIALVKLHRLFKNIPC</sequence>
<protein>
    <submittedName>
        <fullName evidence="1">Uncharacterized protein</fullName>
    </submittedName>
</protein>
<evidence type="ECO:0000313" key="1">
    <source>
        <dbReference type="EMBL" id="HGT99032.1"/>
    </source>
</evidence>
<accession>A0A7J3MZN2</accession>
<reference evidence="1" key="1">
    <citation type="journal article" date="2020" name="mSystems">
        <title>Genome- and Community-Level Interaction Insights into Carbon Utilization and Element Cycling Functions of Hydrothermarchaeota in Hydrothermal Sediment.</title>
        <authorList>
            <person name="Zhou Z."/>
            <person name="Liu Y."/>
            <person name="Xu W."/>
            <person name="Pan J."/>
            <person name="Luo Z.H."/>
            <person name="Li M."/>
        </authorList>
    </citation>
    <scope>NUCLEOTIDE SEQUENCE [LARGE SCALE GENOMIC DNA]</scope>
    <source>
        <strain evidence="1">SpSt-688</strain>
    </source>
</reference>
<organism evidence="1">
    <name type="scientific">Ignisphaera aggregans</name>
    <dbReference type="NCBI Taxonomy" id="334771"/>
    <lineage>
        <taxon>Archaea</taxon>
        <taxon>Thermoproteota</taxon>
        <taxon>Thermoprotei</taxon>
        <taxon>Desulfurococcales</taxon>
        <taxon>Desulfurococcaceae</taxon>
        <taxon>Ignisphaera</taxon>
    </lineage>
</organism>
<proteinExistence type="predicted"/>
<comment type="caution">
    <text evidence="1">The sequence shown here is derived from an EMBL/GenBank/DDBJ whole genome shotgun (WGS) entry which is preliminary data.</text>
</comment>
<gene>
    <name evidence="1" type="ORF">ENU64_06355</name>
</gene>
<dbReference type="EMBL" id="DTDH01000172">
    <property type="protein sequence ID" value="HGT99032.1"/>
    <property type="molecule type" value="Genomic_DNA"/>
</dbReference>
<name>A0A7J3MZN2_9CREN</name>